<dbReference type="RefSeq" id="XP_066699859.1">
    <property type="nucleotide sequence ID" value="XM_066843747.1"/>
</dbReference>
<keyword evidence="4" id="KW-1185">Reference proteome</keyword>
<feature type="transmembrane region" description="Helical" evidence="2">
    <location>
        <begin position="12"/>
        <end position="33"/>
    </location>
</feature>
<dbReference type="Proteomes" id="UP001391051">
    <property type="component" value="Unassembled WGS sequence"/>
</dbReference>
<keyword evidence="2" id="KW-0812">Transmembrane</keyword>
<comment type="caution">
    <text evidence="3">The sequence shown here is derived from an EMBL/GenBank/DDBJ whole genome shotgun (WGS) entry which is preliminary data.</text>
</comment>
<feature type="transmembrane region" description="Helical" evidence="2">
    <location>
        <begin position="141"/>
        <end position="163"/>
    </location>
</feature>
<dbReference type="Pfam" id="PF06687">
    <property type="entry name" value="SUR7"/>
    <property type="match status" value="1"/>
</dbReference>
<reference evidence="3 4" key="1">
    <citation type="submission" date="2023-01" db="EMBL/GenBank/DDBJ databases">
        <title>Analysis of 21 Apiospora genomes using comparative genomics revels a genus with tremendous synthesis potential of carbohydrate active enzymes and secondary metabolites.</title>
        <authorList>
            <person name="Sorensen T."/>
        </authorList>
    </citation>
    <scope>NUCLEOTIDE SEQUENCE [LARGE SCALE GENOMIC DNA]</scope>
    <source>
        <strain evidence="3 4">CBS 24483</strain>
    </source>
</reference>
<accession>A0ABR1QD53</accession>
<feature type="transmembrane region" description="Helical" evidence="2">
    <location>
        <begin position="112"/>
        <end position="134"/>
    </location>
</feature>
<evidence type="ECO:0000256" key="1">
    <source>
        <dbReference type="SAM" id="MobiDB-lite"/>
    </source>
</evidence>
<dbReference type="EMBL" id="JAQQWE010000005">
    <property type="protein sequence ID" value="KAK7951797.1"/>
    <property type="molecule type" value="Genomic_DNA"/>
</dbReference>
<proteinExistence type="predicted"/>
<sequence>MARQTGFFHHIGSFLLLAATVLLIITCITAPVVHNLSVLKVRVNDASEQNRGSINFGTFGYCVDNVDSSVNGCTRSHVGYDAAALVQRVPGSSIDLSDASAKTANALTRVMVLHPVACGLTFIAFLLALGAGVVGSFLASLVALLAFLVTVVVLITDFVGLALIRNAVNKSDEATARYGAGAWTLLASAVCQLLATIIVFFTCCSARLHKKRNRNSTATKAERYDSPPRTTSTRRRWF</sequence>
<gene>
    <name evidence="3" type="ORF">PG986_007525</name>
</gene>
<evidence type="ECO:0000256" key="2">
    <source>
        <dbReference type="SAM" id="Phobius"/>
    </source>
</evidence>
<dbReference type="PANTHER" id="PTHR28013:SF7">
    <property type="entry name" value="PALI-DOMAIN-CONTAINING PROTEIN"/>
    <property type="match status" value="1"/>
</dbReference>
<evidence type="ECO:0000313" key="4">
    <source>
        <dbReference type="Proteomes" id="UP001391051"/>
    </source>
</evidence>
<feature type="transmembrane region" description="Helical" evidence="2">
    <location>
        <begin position="183"/>
        <end position="204"/>
    </location>
</feature>
<protein>
    <submittedName>
        <fullName evidence="3">Pali-domain-containing protein</fullName>
    </submittedName>
</protein>
<evidence type="ECO:0000313" key="3">
    <source>
        <dbReference type="EMBL" id="KAK7951797.1"/>
    </source>
</evidence>
<keyword evidence="2" id="KW-0472">Membrane</keyword>
<dbReference type="GeneID" id="92076809"/>
<keyword evidence="2" id="KW-1133">Transmembrane helix</keyword>
<feature type="region of interest" description="Disordered" evidence="1">
    <location>
        <begin position="217"/>
        <end position="238"/>
    </location>
</feature>
<dbReference type="InterPro" id="IPR009571">
    <property type="entry name" value="SUR7/Rim9-like_fungi"/>
</dbReference>
<dbReference type="PANTHER" id="PTHR28013">
    <property type="entry name" value="PROTEIN DCV1-RELATED"/>
    <property type="match status" value="1"/>
</dbReference>
<name>A0ABR1QD53_9PEZI</name>
<organism evidence="3 4">
    <name type="scientific">Apiospora aurea</name>
    <dbReference type="NCBI Taxonomy" id="335848"/>
    <lineage>
        <taxon>Eukaryota</taxon>
        <taxon>Fungi</taxon>
        <taxon>Dikarya</taxon>
        <taxon>Ascomycota</taxon>
        <taxon>Pezizomycotina</taxon>
        <taxon>Sordariomycetes</taxon>
        <taxon>Xylariomycetidae</taxon>
        <taxon>Amphisphaeriales</taxon>
        <taxon>Apiosporaceae</taxon>
        <taxon>Apiospora</taxon>
    </lineage>
</organism>
<dbReference type="InterPro" id="IPR051380">
    <property type="entry name" value="pH-response_reg_palI/RIM9"/>
</dbReference>